<evidence type="ECO:0000256" key="3">
    <source>
        <dbReference type="ARBA" id="ARBA00022581"/>
    </source>
</evidence>
<evidence type="ECO:0000256" key="13">
    <source>
        <dbReference type="ARBA" id="ARBA00023280"/>
    </source>
</evidence>
<evidence type="ECO:0000313" key="20">
    <source>
        <dbReference type="Proteomes" id="UP000172799"/>
    </source>
</evidence>
<dbReference type="SUPFAM" id="SSF48726">
    <property type="entry name" value="Immunoglobulin"/>
    <property type="match status" value="1"/>
</dbReference>
<feature type="region of interest" description="Disordered" evidence="15">
    <location>
        <begin position="30"/>
        <end position="81"/>
    </location>
</feature>
<keyword evidence="9" id="KW-1015">Disulfide bond</keyword>
<dbReference type="Pfam" id="PF08205">
    <property type="entry name" value="C2-set_2"/>
    <property type="match status" value="1"/>
</dbReference>
<organism evidence="18 20">
    <name type="scientific">Equid alphaherpesvirus 3</name>
    <dbReference type="NCBI Taxonomy" id="80341"/>
    <lineage>
        <taxon>Viruses</taxon>
        <taxon>Duplodnaviria</taxon>
        <taxon>Heunggongvirae</taxon>
        <taxon>Peploviricota</taxon>
        <taxon>Herviviricetes</taxon>
        <taxon>Herpesvirales</taxon>
        <taxon>Orthoherpesviridae</taxon>
        <taxon>Alphaherpesvirinae</taxon>
        <taxon>Varicellovirus</taxon>
        <taxon>Varicellovirus equidalpha3</taxon>
    </lineage>
</organism>
<sequence>MGRARRLAAAGLLLLGLCALAWAGATPTASSETIPAAGTNPPPATAAATSGPTTELTSARTRRGPKGLKPKVPKQKRPKTPPIFCTPSRIWVPYYSPVTIRCVAAEPVLRGARTLEIRFKQRTKFAATDEGDREHYSNKNATRELELFLFSSAQRDEDTGGAGPLGVISARLPKRQLFKLPPHTDNATEFELQIASVDWRTTGVYSWGLVDDTKNGSRRTFNVTIGAYMPPVLSLVVHPTLVGENYRATCVAANYFPRRSVRLRWHANGREVDFEKYVTNSSSVWIDGLLTRVSTLSLPVNPKEAYPPNLRCEVDWYKDPVSSTRLSKIVTPSVFVRPDVAVTFQDGLAVCDAKCVPNSGVFVTWSVNDNTPDVASQDMTTGMCSEHPGMVNLRSTRPLSEEGGERTYTCIIDGYPEGLPTFSDTGSYDASPEADDRTMLASVLGIVGGVLALGLLVLITALCFYYSKPRRS</sequence>
<keyword evidence="14" id="KW-1160">Virus entry into host cell</keyword>
<evidence type="ECO:0000313" key="19">
    <source>
        <dbReference type="EMBL" id="BAX04349.1"/>
    </source>
</evidence>
<evidence type="ECO:0000256" key="9">
    <source>
        <dbReference type="ARBA" id="ARBA00023157"/>
    </source>
</evidence>
<keyword evidence="3" id="KW-0945">Host-virus interaction</keyword>
<feature type="compositionally biased region" description="Low complexity" evidence="15">
    <location>
        <begin position="33"/>
        <end position="54"/>
    </location>
</feature>
<evidence type="ECO:0000256" key="11">
    <source>
        <dbReference type="ARBA" id="ARBA00023180"/>
    </source>
</evidence>
<dbReference type="InterPro" id="IPR001038">
    <property type="entry name" value="GA_GC"/>
</dbReference>
<evidence type="ECO:0000256" key="14">
    <source>
        <dbReference type="ARBA" id="ARBA00023296"/>
    </source>
</evidence>
<dbReference type="Gene3D" id="2.60.40.10">
    <property type="entry name" value="Immunoglobulins"/>
    <property type="match status" value="1"/>
</dbReference>
<dbReference type="PRINTS" id="PR00668">
    <property type="entry name" value="GLYCPROTEINC"/>
</dbReference>
<dbReference type="GO" id="GO:0042784">
    <property type="term" value="P:symbiont-mediated suppression of host complement activation"/>
    <property type="evidence" value="ECO:0007669"/>
    <property type="project" value="UniProtKB-KW"/>
</dbReference>
<dbReference type="PROSITE" id="PS50835">
    <property type="entry name" value="IG_LIKE"/>
    <property type="match status" value="1"/>
</dbReference>
<evidence type="ECO:0000256" key="1">
    <source>
        <dbReference type="ARBA" id="ARBA00004381"/>
    </source>
</evidence>
<evidence type="ECO:0000256" key="7">
    <source>
        <dbReference type="ARBA" id="ARBA00022989"/>
    </source>
</evidence>
<evidence type="ECO:0000313" key="18">
    <source>
        <dbReference type="EMBL" id="AIL02933.1"/>
    </source>
</evidence>
<keyword evidence="10" id="KW-1233">Viral attachment to host adhesion receptor</keyword>
<keyword evidence="4 16" id="KW-0812">Transmembrane</keyword>
<comment type="similarity">
    <text evidence="2">Belongs to the herpesviridae glycoprotein C family.</text>
</comment>
<gene>
    <name evidence="18" type="primary">ORF16</name>
    <name evidence="19" type="synonym">gC</name>
</gene>
<evidence type="ECO:0000256" key="4">
    <source>
        <dbReference type="ARBA" id="ARBA00022692"/>
    </source>
</evidence>
<keyword evidence="12" id="KW-1087">Inhibition of host complement factors by virus</keyword>
<keyword evidence="13" id="KW-0899">Viral immunoevasion</keyword>
<accession>A0A077BCJ1</accession>
<dbReference type="GO" id="GO:0046718">
    <property type="term" value="P:symbiont entry into host cell"/>
    <property type="evidence" value="ECO:0007669"/>
    <property type="project" value="UniProtKB-KW"/>
</dbReference>
<evidence type="ECO:0000256" key="12">
    <source>
        <dbReference type="ARBA" id="ARBA00023252"/>
    </source>
</evidence>
<dbReference type="EMBL" id="KM051845">
    <property type="protein sequence ID" value="AIL02933.1"/>
    <property type="molecule type" value="Genomic_DNA"/>
</dbReference>
<keyword evidence="18" id="KW-0261">Viral envelope protein</keyword>
<evidence type="ECO:0000259" key="17">
    <source>
        <dbReference type="PROSITE" id="PS50835"/>
    </source>
</evidence>
<dbReference type="Pfam" id="PF02124">
    <property type="entry name" value="Marek_A"/>
    <property type="match status" value="1"/>
</dbReference>
<dbReference type="GeneID" id="20194325"/>
<dbReference type="OrthoDB" id="8855at10239"/>
<dbReference type="GO" id="GO:0098671">
    <property type="term" value="P:adhesion receptor-mediated virion attachment to host cell"/>
    <property type="evidence" value="ECO:0007669"/>
    <property type="project" value="UniProtKB-KW"/>
</dbReference>
<evidence type="ECO:0000256" key="16">
    <source>
        <dbReference type="SAM" id="Phobius"/>
    </source>
</evidence>
<dbReference type="EMBL" id="LC189057">
    <property type="protein sequence ID" value="BAX04349.1"/>
    <property type="molecule type" value="Genomic_DNA"/>
</dbReference>
<name>A0A077BCJ1_9ALPH</name>
<proteinExistence type="inferred from homology"/>
<dbReference type="GO" id="GO:0055036">
    <property type="term" value="C:virion membrane"/>
    <property type="evidence" value="ECO:0007669"/>
    <property type="project" value="UniProtKB-SubCell"/>
</dbReference>
<keyword evidence="7 16" id="KW-1133">Transmembrane helix</keyword>
<evidence type="ECO:0000256" key="15">
    <source>
        <dbReference type="SAM" id="MobiDB-lite"/>
    </source>
</evidence>
<evidence type="ECO:0000256" key="2">
    <source>
        <dbReference type="ARBA" id="ARBA00005284"/>
    </source>
</evidence>
<dbReference type="KEGG" id="vg:20194325"/>
<reference evidence="18 20" key="1">
    <citation type="submission" date="2014-06" db="EMBL/GenBank/DDBJ databases">
        <title>Comparative genome analysis of equine alphaherpesviruses.</title>
        <authorList>
            <person name="Sijmons S."/>
            <person name="Vissani A."/>
            <person name="Silva Tordoya M."/>
            <person name="Muylkens B."/>
            <person name="Thiry E."/>
            <person name="Maes P."/>
            <person name="Matthijnssens J."/>
            <person name="Barrandeguy M."/>
            <person name="Van Ranst M."/>
        </authorList>
    </citation>
    <scope>NUCLEOTIDE SEQUENCE [LARGE SCALE GENOMIC DNA]</scope>
    <source>
        <strain evidence="18">AR/2007/C3A</strain>
    </source>
</reference>
<dbReference type="RefSeq" id="YP_009054919.1">
    <property type="nucleotide sequence ID" value="NC_024771.1"/>
</dbReference>
<evidence type="ECO:0000256" key="5">
    <source>
        <dbReference type="ARBA" id="ARBA00022804"/>
    </source>
</evidence>
<evidence type="ECO:0000256" key="8">
    <source>
        <dbReference type="ARBA" id="ARBA00023136"/>
    </source>
</evidence>
<dbReference type="InterPro" id="IPR013783">
    <property type="entry name" value="Ig-like_fold"/>
</dbReference>
<evidence type="ECO:0000256" key="10">
    <source>
        <dbReference type="ARBA" id="ARBA00023165"/>
    </source>
</evidence>
<evidence type="ECO:0000256" key="6">
    <source>
        <dbReference type="ARBA" id="ARBA00022844"/>
    </source>
</evidence>
<feature type="compositionally biased region" description="Basic residues" evidence="15">
    <location>
        <begin position="60"/>
        <end position="79"/>
    </location>
</feature>
<keyword evidence="6" id="KW-0946">Virion</keyword>
<dbReference type="Proteomes" id="UP000172799">
    <property type="component" value="Segment"/>
</dbReference>
<feature type="domain" description="Ig-like" evidence="17">
    <location>
        <begin position="231"/>
        <end position="331"/>
    </location>
</feature>
<comment type="subcellular location">
    <subcellularLocation>
        <location evidence="1">Virion membrane</location>
        <topology evidence="1">Single-pass membrane protein</topology>
    </subcellularLocation>
</comment>
<keyword evidence="11" id="KW-0325">Glycoprotein</keyword>
<protein>
    <submittedName>
        <fullName evidence="18">Envelope glycoprotein C</fullName>
    </submittedName>
</protein>
<dbReference type="GO" id="GO:0019031">
    <property type="term" value="C:viral envelope"/>
    <property type="evidence" value="ECO:0007669"/>
    <property type="project" value="UniProtKB-KW"/>
</dbReference>
<dbReference type="InterPro" id="IPR013162">
    <property type="entry name" value="CD80_C2-set"/>
</dbReference>
<feature type="transmembrane region" description="Helical" evidence="16">
    <location>
        <begin position="439"/>
        <end position="466"/>
    </location>
</feature>
<dbReference type="InterPro" id="IPR036179">
    <property type="entry name" value="Ig-like_dom_sf"/>
</dbReference>
<keyword evidence="8 16" id="KW-0472">Membrane</keyword>
<keyword evidence="20" id="KW-1185">Reference proteome</keyword>
<reference evidence="19" key="2">
    <citation type="journal article" date="2017" name="J. Vet. Med. Sci.">
        <title>Isolation of equine herpesvirus 3 (EHV-3) from equine coital exanthema of two stallions and sero-epidemiology of EHV-3 infection in Japan.</title>
        <authorList>
            <person name="Kirisawa R."/>
            <person name="Toishi Y."/>
            <person name="Akamatsu A."/>
            <person name="Soejima K."/>
            <person name="Miyashita T."/>
            <person name="Tsunoda N."/>
        </authorList>
    </citation>
    <scope>NUCLEOTIDE SEQUENCE</scope>
    <source>
        <strain evidence="19">YS-1</strain>
    </source>
</reference>
<dbReference type="InterPro" id="IPR007110">
    <property type="entry name" value="Ig-like_dom"/>
</dbReference>
<keyword evidence="5" id="KW-1161">Viral attachment to host cell</keyword>